<comment type="caution">
    <text evidence="1">The sequence shown here is derived from an EMBL/GenBank/DDBJ whole genome shotgun (WGS) entry which is preliminary data.</text>
</comment>
<dbReference type="EMBL" id="BQNB010009184">
    <property type="protein sequence ID" value="GJS59922.1"/>
    <property type="molecule type" value="Genomic_DNA"/>
</dbReference>
<reference evidence="1" key="2">
    <citation type="submission" date="2022-01" db="EMBL/GenBank/DDBJ databases">
        <authorList>
            <person name="Yamashiro T."/>
            <person name="Shiraishi A."/>
            <person name="Satake H."/>
            <person name="Nakayama K."/>
        </authorList>
    </citation>
    <scope>NUCLEOTIDE SEQUENCE</scope>
</reference>
<keyword evidence="2" id="KW-1185">Reference proteome</keyword>
<evidence type="ECO:0000313" key="2">
    <source>
        <dbReference type="Proteomes" id="UP001151760"/>
    </source>
</evidence>
<sequence>MNDFHFQVDAYIDHVTSLAGDIVEDWDINVIDFDEFDSGEDTLPANIMKNRIKRKEIKDLIRMYAIETMRDFKVKKCDNKRVRAYCYGLVVVYGKGKHADVDDSSKHTKCVKNPYASSPYTSQKLGRKYLGVSKH</sequence>
<protein>
    <recommendedName>
        <fullName evidence="3">Transposase</fullName>
    </recommendedName>
</protein>
<gene>
    <name evidence="1" type="ORF">Tco_0654706</name>
</gene>
<evidence type="ECO:0000313" key="1">
    <source>
        <dbReference type="EMBL" id="GJS59922.1"/>
    </source>
</evidence>
<organism evidence="1 2">
    <name type="scientific">Tanacetum coccineum</name>
    <dbReference type="NCBI Taxonomy" id="301880"/>
    <lineage>
        <taxon>Eukaryota</taxon>
        <taxon>Viridiplantae</taxon>
        <taxon>Streptophyta</taxon>
        <taxon>Embryophyta</taxon>
        <taxon>Tracheophyta</taxon>
        <taxon>Spermatophyta</taxon>
        <taxon>Magnoliopsida</taxon>
        <taxon>eudicotyledons</taxon>
        <taxon>Gunneridae</taxon>
        <taxon>Pentapetalae</taxon>
        <taxon>asterids</taxon>
        <taxon>campanulids</taxon>
        <taxon>Asterales</taxon>
        <taxon>Asteraceae</taxon>
        <taxon>Asteroideae</taxon>
        <taxon>Anthemideae</taxon>
        <taxon>Anthemidinae</taxon>
        <taxon>Tanacetum</taxon>
    </lineage>
</organism>
<proteinExistence type="predicted"/>
<name>A0ABQ4X484_9ASTR</name>
<reference evidence="1" key="1">
    <citation type="journal article" date="2022" name="Int. J. Mol. Sci.">
        <title>Draft Genome of Tanacetum Coccineum: Genomic Comparison of Closely Related Tanacetum-Family Plants.</title>
        <authorList>
            <person name="Yamashiro T."/>
            <person name="Shiraishi A."/>
            <person name="Nakayama K."/>
            <person name="Satake H."/>
        </authorList>
    </citation>
    <scope>NUCLEOTIDE SEQUENCE</scope>
</reference>
<evidence type="ECO:0008006" key="3">
    <source>
        <dbReference type="Google" id="ProtNLM"/>
    </source>
</evidence>
<accession>A0ABQ4X484</accession>
<dbReference type="Proteomes" id="UP001151760">
    <property type="component" value="Unassembled WGS sequence"/>
</dbReference>